<feature type="region of interest" description="Disordered" evidence="1">
    <location>
        <begin position="1"/>
        <end position="81"/>
    </location>
</feature>
<evidence type="ECO:0000313" key="3">
    <source>
        <dbReference type="Proteomes" id="UP000076858"/>
    </source>
</evidence>
<accession>A0A164RI98</accession>
<sequence length="81" mass="9305">MHAGKTCVPKGKEQKKREEMYEEVKEDVEKERRRKKKKKRKEHLTPTPPPPPLAINLVRVDGPSTPKHIHTPFALSVSNSV</sequence>
<name>A0A164RI98_9CRUS</name>
<gene>
    <name evidence="2" type="ORF">APZ42_027362</name>
</gene>
<organism evidence="2 3">
    <name type="scientific">Daphnia magna</name>
    <dbReference type="NCBI Taxonomy" id="35525"/>
    <lineage>
        <taxon>Eukaryota</taxon>
        <taxon>Metazoa</taxon>
        <taxon>Ecdysozoa</taxon>
        <taxon>Arthropoda</taxon>
        <taxon>Crustacea</taxon>
        <taxon>Branchiopoda</taxon>
        <taxon>Diplostraca</taxon>
        <taxon>Cladocera</taxon>
        <taxon>Anomopoda</taxon>
        <taxon>Daphniidae</taxon>
        <taxon>Daphnia</taxon>
    </lineage>
</organism>
<dbReference type="EMBL" id="LRGB01002190">
    <property type="protein sequence ID" value="KZS08680.1"/>
    <property type="molecule type" value="Genomic_DNA"/>
</dbReference>
<feature type="compositionally biased region" description="Basic residues" evidence="1">
    <location>
        <begin position="32"/>
        <end position="42"/>
    </location>
</feature>
<evidence type="ECO:0000256" key="1">
    <source>
        <dbReference type="SAM" id="MobiDB-lite"/>
    </source>
</evidence>
<comment type="caution">
    <text evidence="2">The sequence shown here is derived from an EMBL/GenBank/DDBJ whole genome shotgun (WGS) entry which is preliminary data.</text>
</comment>
<dbReference type="Proteomes" id="UP000076858">
    <property type="component" value="Unassembled WGS sequence"/>
</dbReference>
<protein>
    <submittedName>
        <fullName evidence="2">Uncharacterized protein</fullName>
    </submittedName>
</protein>
<keyword evidence="3" id="KW-1185">Reference proteome</keyword>
<reference evidence="2 3" key="1">
    <citation type="submission" date="2016-03" db="EMBL/GenBank/DDBJ databases">
        <title>EvidentialGene: Evidence-directed Construction of Genes on Genomes.</title>
        <authorList>
            <person name="Gilbert D.G."/>
            <person name="Choi J.-H."/>
            <person name="Mockaitis K."/>
            <person name="Colbourne J."/>
            <person name="Pfrender M."/>
        </authorList>
    </citation>
    <scope>NUCLEOTIDE SEQUENCE [LARGE SCALE GENOMIC DNA]</scope>
    <source>
        <strain evidence="2 3">Xinb3</strain>
        <tissue evidence="2">Complete organism</tissue>
    </source>
</reference>
<feature type="compositionally biased region" description="Basic and acidic residues" evidence="1">
    <location>
        <begin position="10"/>
        <end position="31"/>
    </location>
</feature>
<proteinExistence type="predicted"/>
<evidence type="ECO:0000313" key="2">
    <source>
        <dbReference type="EMBL" id="KZS08680.1"/>
    </source>
</evidence>
<dbReference type="AlphaFoldDB" id="A0A164RI98"/>